<dbReference type="KEGG" id="dbk:DGMP_19720"/>
<dbReference type="EMBL" id="AP024086">
    <property type="protein sequence ID" value="BCL61279.1"/>
    <property type="molecule type" value="Genomic_DNA"/>
</dbReference>
<name>A0A8D5JHC4_9BACT</name>
<gene>
    <name evidence="1" type="ORF">DGMP_19720</name>
</gene>
<dbReference type="AlphaFoldDB" id="A0A8D5JHC4"/>
<sequence length="131" mass="14398">MTGLLRLLTVVSFFSIIFFLAGCADKVPVEPPPGTGTAFQRTLDETQTAVRSVLAKAGFGIRKESPEYIEAIHLKPGETVEDSDGELVGIWFTDRGNSVVVRMDTMKNTSEVASQKDWEKPLLAALMHELE</sequence>
<dbReference type="PROSITE" id="PS51257">
    <property type="entry name" value="PROKAR_LIPOPROTEIN"/>
    <property type="match status" value="1"/>
</dbReference>
<accession>A0A8D5JHC4</accession>
<keyword evidence="2" id="KW-1185">Reference proteome</keyword>
<protein>
    <recommendedName>
        <fullName evidence="3">Lipoprotein</fullName>
    </recommendedName>
</protein>
<proteinExistence type="predicted"/>
<evidence type="ECO:0008006" key="3">
    <source>
        <dbReference type="Google" id="ProtNLM"/>
    </source>
</evidence>
<evidence type="ECO:0000313" key="1">
    <source>
        <dbReference type="EMBL" id="BCL61279.1"/>
    </source>
</evidence>
<dbReference type="RefSeq" id="WP_228857305.1">
    <property type="nucleotide sequence ID" value="NZ_AP024086.1"/>
</dbReference>
<evidence type="ECO:0000313" key="2">
    <source>
        <dbReference type="Proteomes" id="UP000826725"/>
    </source>
</evidence>
<reference evidence="1" key="1">
    <citation type="submission" date="2020-09" db="EMBL/GenBank/DDBJ databases">
        <title>Desulfogranum mesoprofundum gen. nov., sp. nov., a novel mesophilic, sulfate-reducing chemolithoautotroph isolated from a deep-sea hydrothermal vent chimney in the Suiyo Seamount.</title>
        <authorList>
            <person name="Hashimoto Y."/>
            <person name="Nakagawa S."/>
        </authorList>
    </citation>
    <scope>NUCLEOTIDE SEQUENCE</scope>
    <source>
        <strain evidence="1">KT2</strain>
    </source>
</reference>
<organism evidence="1 2">
    <name type="scientific">Desulfomarina profundi</name>
    <dbReference type="NCBI Taxonomy" id="2772557"/>
    <lineage>
        <taxon>Bacteria</taxon>
        <taxon>Pseudomonadati</taxon>
        <taxon>Thermodesulfobacteriota</taxon>
        <taxon>Desulfobulbia</taxon>
        <taxon>Desulfobulbales</taxon>
        <taxon>Desulfobulbaceae</taxon>
        <taxon>Desulfomarina</taxon>
    </lineage>
</organism>
<dbReference type="Proteomes" id="UP000826725">
    <property type="component" value="Chromosome"/>
</dbReference>